<organism evidence="2 3">
    <name type="scientific">Arachis duranensis</name>
    <name type="common">Wild peanut</name>
    <dbReference type="NCBI Taxonomy" id="130453"/>
    <lineage>
        <taxon>Eukaryota</taxon>
        <taxon>Viridiplantae</taxon>
        <taxon>Streptophyta</taxon>
        <taxon>Embryophyta</taxon>
        <taxon>Tracheophyta</taxon>
        <taxon>Spermatophyta</taxon>
        <taxon>Magnoliopsida</taxon>
        <taxon>eudicotyledons</taxon>
        <taxon>Gunneridae</taxon>
        <taxon>Pentapetalae</taxon>
        <taxon>rosids</taxon>
        <taxon>fabids</taxon>
        <taxon>Fabales</taxon>
        <taxon>Fabaceae</taxon>
        <taxon>Papilionoideae</taxon>
        <taxon>50 kb inversion clade</taxon>
        <taxon>dalbergioids sensu lato</taxon>
        <taxon>Dalbergieae</taxon>
        <taxon>Pterocarpus clade</taxon>
        <taxon>Arachis</taxon>
    </lineage>
</organism>
<protein>
    <submittedName>
        <fullName evidence="3">Uncharacterized protein LOC107493890</fullName>
    </submittedName>
</protein>
<gene>
    <name evidence="3" type="primary">LOC107493890</name>
</gene>
<reference evidence="3" key="2">
    <citation type="submission" date="2025-08" db="UniProtKB">
        <authorList>
            <consortium name="RefSeq"/>
        </authorList>
    </citation>
    <scope>IDENTIFICATION</scope>
    <source>
        <tissue evidence="3">Whole plant</tissue>
    </source>
</reference>
<dbReference type="Proteomes" id="UP000515211">
    <property type="component" value="Chromosome 6"/>
</dbReference>
<evidence type="ECO:0000256" key="1">
    <source>
        <dbReference type="SAM" id="MobiDB-lite"/>
    </source>
</evidence>
<evidence type="ECO:0000313" key="2">
    <source>
        <dbReference type="Proteomes" id="UP000515211"/>
    </source>
</evidence>
<accession>A0A9C6TR86</accession>
<dbReference type="InterPro" id="IPR004252">
    <property type="entry name" value="Probable_transposase_24"/>
</dbReference>
<feature type="compositionally biased region" description="Polar residues" evidence="1">
    <location>
        <begin position="61"/>
        <end position="71"/>
    </location>
</feature>
<sequence>MFPFVRQGLSSASFQPSCCCRQRFVKMPRKPRYNIIREPPKDAGTNAGTQEAMVSHCVKVGSTTRGAQTSREQPRDRAPSISSTANRAPITHDPQTPTDNIETRHRVEVADRELEDEDYDPKADEVPSFDDHIDDLFAAQEVEGQHNNKKAKDTHFWQVIVIEDGVRKVSKLSVKEAIALPSNTKIELPFNSQLQPIGQAAGLLSGFIESLGADYSQFSIHLDSWKLVSKAKREHAYDMLKRVFHYENDAGGKIKCNMLKRIGKNWKDTKNHLFHMCYKQIRTYEKNLKHHPAGIDKNDWKKFVDYRLNEETQKKCKQNALNRSKQLYTHTGGSKILAREKDEVEREQGRPVGRGELFIMTHKKKMARISIPMRVLLVKQLRMLRGRMDPLNTFHKMTRYHKFSERSTQDEFVL</sequence>
<dbReference type="PANTHER" id="PTHR33144">
    <property type="entry name" value="OS10G0409366 PROTEIN-RELATED"/>
    <property type="match status" value="1"/>
</dbReference>
<dbReference type="GeneID" id="107493890"/>
<reference evidence="2" key="1">
    <citation type="journal article" date="2016" name="Nat. Genet.">
        <title>The genome sequences of Arachis duranensis and Arachis ipaensis, the diploid ancestors of cultivated peanut.</title>
        <authorList>
            <person name="Bertioli D.J."/>
            <person name="Cannon S.B."/>
            <person name="Froenicke L."/>
            <person name="Huang G."/>
            <person name="Farmer A.D."/>
            <person name="Cannon E.K."/>
            <person name="Liu X."/>
            <person name="Gao D."/>
            <person name="Clevenger J."/>
            <person name="Dash S."/>
            <person name="Ren L."/>
            <person name="Moretzsohn M.C."/>
            <person name="Shirasawa K."/>
            <person name="Huang W."/>
            <person name="Vidigal B."/>
            <person name="Abernathy B."/>
            <person name="Chu Y."/>
            <person name="Niederhuth C.E."/>
            <person name="Umale P."/>
            <person name="Araujo A.C."/>
            <person name="Kozik A."/>
            <person name="Kim K.D."/>
            <person name="Burow M.D."/>
            <person name="Varshney R.K."/>
            <person name="Wang X."/>
            <person name="Zhang X."/>
            <person name="Barkley N."/>
            <person name="Guimaraes P.M."/>
            <person name="Isobe S."/>
            <person name="Guo B."/>
            <person name="Liao B."/>
            <person name="Stalker H.T."/>
            <person name="Schmitz R.J."/>
            <person name="Scheffler B.E."/>
            <person name="Leal-Bertioli S.C."/>
            <person name="Xun X."/>
            <person name="Jackson S.A."/>
            <person name="Michelmore R."/>
            <person name="Ozias-Akins P."/>
        </authorList>
    </citation>
    <scope>NUCLEOTIDE SEQUENCE [LARGE SCALE GENOMIC DNA]</scope>
    <source>
        <strain evidence="2">cv. V14167</strain>
    </source>
</reference>
<dbReference type="PANTHER" id="PTHR33144:SF45">
    <property type="entry name" value="TRANSPOSASE TNP1_EN_SPM-LIKE DOMAIN-CONTAINING PROTEIN"/>
    <property type="match status" value="1"/>
</dbReference>
<dbReference type="AlphaFoldDB" id="A0A9C6TR86"/>
<dbReference type="KEGG" id="adu:107493890"/>
<feature type="region of interest" description="Disordered" evidence="1">
    <location>
        <begin position="60"/>
        <end position="105"/>
    </location>
</feature>
<proteinExistence type="predicted"/>
<evidence type="ECO:0000313" key="3">
    <source>
        <dbReference type="RefSeq" id="XP_052118986.1"/>
    </source>
</evidence>
<dbReference type="Pfam" id="PF03004">
    <property type="entry name" value="Transposase_24"/>
    <property type="match status" value="1"/>
</dbReference>
<dbReference type="RefSeq" id="XP_052118986.1">
    <property type="nucleotide sequence ID" value="XM_052263026.1"/>
</dbReference>
<keyword evidence="2" id="KW-1185">Reference proteome</keyword>
<name>A0A9C6TR86_ARADU</name>